<dbReference type="RefSeq" id="WP_018392533.1">
    <property type="nucleotide sequence ID" value="NZ_LQWZ01000004.1"/>
</dbReference>
<sequence>MLQGTCIDPDILATGETIYLFPAGTDYVYVSRFPHKSAHTGCFPIDKEEVEASEWPPEPPKRAVEIELNEVYTAKLIWCWEASKDRCGKEYYVIARGSGTHVDYYPSPELKGLFGSMPVHWFENFRLAENLLAIESGKIVTKQIPEVAIFVEEESSQFIEQLSLF</sequence>
<dbReference type="Proteomes" id="UP000077271">
    <property type="component" value="Unassembled WGS sequence"/>
</dbReference>
<name>A0A177L1Q9_9BACI</name>
<accession>A0A177L1Q9</accession>
<proteinExistence type="predicted"/>
<dbReference type="OrthoDB" id="2936312at2"/>
<comment type="caution">
    <text evidence="1">The sequence shown here is derived from an EMBL/GenBank/DDBJ whole genome shotgun (WGS) entry which is preliminary data.</text>
</comment>
<organism evidence="1 2">
    <name type="scientific">Domibacillus aminovorans</name>
    <dbReference type="NCBI Taxonomy" id="29332"/>
    <lineage>
        <taxon>Bacteria</taxon>
        <taxon>Bacillati</taxon>
        <taxon>Bacillota</taxon>
        <taxon>Bacilli</taxon>
        <taxon>Bacillales</taxon>
        <taxon>Bacillaceae</taxon>
        <taxon>Domibacillus</taxon>
    </lineage>
</organism>
<gene>
    <name evidence="1" type="ORF">AWH48_16135</name>
</gene>
<evidence type="ECO:0000313" key="2">
    <source>
        <dbReference type="Proteomes" id="UP000077271"/>
    </source>
</evidence>
<evidence type="ECO:0000313" key="1">
    <source>
        <dbReference type="EMBL" id="OAH59267.1"/>
    </source>
</evidence>
<reference evidence="1 2" key="1">
    <citation type="submission" date="2016-01" db="EMBL/GenBank/DDBJ databases">
        <title>Investigation of taxonomic status of Bacillus aminovorans.</title>
        <authorList>
            <person name="Verma A."/>
            <person name="Pal Y."/>
            <person name="Krishnamurthi S."/>
        </authorList>
    </citation>
    <scope>NUCLEOTIDE SEQUENCE [LARGE SCALE GENOMIC DNA]</scope>
    <source>
        <strain evidence="1 2">DSM 4337</strain>
    </source>
</reference>
<dbReference type="EMBL" id="LQWZ01000004">
    <property type="protein sequence ID" value="OAH59267.1"/>
    <property type="molecule type" value="Genomic_DNA"/>
</dbReference>
<dbReference type="AlphaFoldDB" id="A0A177L1Q9"/>
<protein>
    <submittedName>
        <fullName evidence="1">Uncharacterized protein</fullName>
    </submittedName>
</protein>